<evidence type="ECO:0000313" key="5">
    <source>
        <dbReference type="Proteomes" id="UP000774000"/>
    </source>
</evidence>
<protein>
    <submittedName>
        <fullName evidence="4">Arabinogalactan oligomer/maltooligosaccharide transport system substrate-binding protein</fullName>
    </submittedName>
</protein>
<evidence type="ECO:0000256" key="2">
    <source>
        <dbReference type="ARBA" id="ARBA00022448"/>
    </source>
</evidence>
<gene>
    <name evidence="4" type="ORF">JOC47_000323</name>
</gene>
<dbReference type="EMBL" id="JAFBDQ010000001">
    <property type="protein sequence ID" value="MBM7555499.1"/>
    <property type="molecule type" value="Genomic_DNA"/>
</dbReference>
<dbReference type="AlphaFoldDB" id="A0A938XRK0"/>
<keyword evidence="5" id="KW-1185">Reference proteome</keyword>
<dbReference type="GO" id="GO:0015768">
    <property type="term" value="P:maltose transport"/>
    <property type="evidence" value="ECO:0007669"/>
    <property type="project" value="TreeGrafter"/>
</dbReference>
<dbReference type="GO" id="GO:1901982">
    <property type="term" value="F:maltose binding"/>
    <property type="evidence" value="ECO:0007669"/>
    <property type="project" value="TreeGrafter"/>
</dbReference>
<dbReference type="SUPFAM" id="SSF53850">
    <property type="entry name" value="Periplasmic binding protein-like II"/>
    <property type="match status" value="1"/>
</dbReference>
<dbReference type="GO" id="GO:0055052">
    <property type="term" value="C:ATP-binding cassette (ABC) transporter complex, substrate-binding subunit-containing"/>
    <property type="evidence" value="ECO:0007669"/>
    <property type="project" value="TreeGrafter"/>
</dbReference>
<dbReference type="InterPro" id="IPR006059">
    <property type="entry name" value="SBP"/>
</dbReference>
<dbReference type="Proteomes" id="UP000774000">
    <property type="component" value="Unassembled WGS sequence"/>
</dbReference>
<keyword evidence="3" id="KW-0732">Signal</keyword>
<dbReference type="Gene3D" id="3.40.190.10">
    <property type="entry name" value="Periplasmic binding protein-like II"/>
    <property type="match status" value="2"/>
</dbReference>
<organism evidence="4 5">
    <name type="scientific">Halanaerobacter jeridensis</name>
    <dbReference type="NCBI Taxonomy" id="706427"/>
    <lineage>
        <taxon>Bacteria</taxon>
        <taxon>Bacillati</taxon>
        <taxon>Bacillota</taxon>
        <taxon>Clostridia</taxon>
        <taxon>Halanaerobiales</taxon>
        <taxon>Halobacteroidaceae</taxon>
        <taxon>Halanaerobacter</taxon>
    </lineage>
</organism>
<reference evidence="4" key="1">
    <citation type="submission" date="2021-01" db="EMBL/GenBank/DDBJ databases">
        <title>Genomic Encyclopedia of Type Strains, Phase IV (KMG-IV): sequencing the most valuable type-strain genomes for metagenomic binning, comparative biology and taxonomic classification.</title>
        <authorList>
            <person name="Goeker M."/>
        </authorList>
    </citation>
    <scope>NUCLEOTIDE SEQUENCE</scope>
    <source>
        <strain evidence="4">DSM 23230</strain>
    </source>
</reference>
<dbReference type="PANTHER" id="PTHR30061">
    <property type="entry name" value="MALTOSE-BINDING PERIPLASMIC PROTEIN"/>
    <property type="match status" value="1"/>
</dbReference>
<evidence type="ECO:0000256" key="3">
    <source>
        <dbReference type="ARBA" id="ARBA00022729"/>
    </source>
</evidence>
<sequence length="407" mass="46142">MRKIILVNLIFLMMLIYLFTGGVSARKLEVWVGNSQEQIWMKKAVAAYENKTGIKIDLNVICELEQLEKLRLEEVAGNNIDVVGWPHDDIGKAVSEGLLTPIQEYISTKYIKDNFTDKSIRALSYQDKIYGLPYSYEALALVYNKDKYNEIPDTMEEFIELAKTKTDLQQQQYGFLFYHTNFYYAAPFLLGHGAYVFGKNEDGSYNINDIGFNNEGGIAGAKLIKKFKDEGVVPQNIQKKQVVHLFAEGKAGAVLVGPWRRNRFKEAGIDFAVSPIPKLSNGKSPKPFVGVKGYYIPHKSDNKKLAADFIKFITNAKWSMKHYEMIGSIVPHKRVINSPKIKNDEFSRGFLIQAQNGILMPNVLQMSVVWNPVNKALDFLLDGRISAKKAMALTDKMITRNIELIGY</sequence>
<accession>A0A938XRK0</accession>
<keyword evidence="2" id="KW-0813">Transport</keyword>
<dbReference type="Pfam" id="PF13416">
    <property type="entry name" value="SBP_bac_8"/>
    <property type="match status" value="1"/>
</dbReference>
<comment type="caution">
    <text evidence="4">The sequence shown here is derived from an EMBL/GenBank/DDBJ whole genome shotgun (WGS) entry which is preliminary data.</text>
</comment>
<dbReference type="RefSeq" id="WP_204700206.1">
    <property type="nucleotide sequence ID" value="NZ_JAFBDQ010000001.1"/>
</dbReference>
<dbReference type="GO" id="GO:0042956">
    <property type="term" value="P:maltodextrin transmembrane transport"/>
    <property type="evidence" value="ECO:0007669"/>
    <property type="project" value="TreeGrafter"/>
</dbReference>
<evidence type="ECO:0000313" key="4">
    <source>
        <dbReference type="EMBL" id="MBM7555499.1"/>
    </source>
</evidence>
<proteinExistence type="inferred from homology"/>
<name>A0A938XRK0_9FIRM</name>
<dbReference type="PANTHER" id="PTHR30061:SF50">
    <property type="entry name" value="MALTOSE_MALTODEXTRIN-BINDING PERIPLASMIC PROTEIN"/>
    <property type="match status" value="1"/>
</dbReference>
<comment type="similarity">
    <text evidence="1">Belongs to the bacterial solute-binding protein 1 family.</text>
</comment>
<evidence type="ECO:0000256" key="1">
    <source>
        <dbReference type="ARBA" id="ARBA00008520"/>
    </source>
</evidence>